<sequence length="189" mass="22111">MKASKPEFLCLIDYDPCHFPQLWFLAPAAGHPPRGAAGSTFPFRADFQEESLDCSRLAEGMCITQEPQRNECVLRVEAELHKQTERGGEERRGEERRGEERRGEERRGEERRGEERRGEERRGEERRGEERRGEERRGEERRGEERREEERRGEERRGEGASNPILVWVGKKLNAHPVPPRAIGRDNFH</sequence>
<gene>
    <name evidence="2" type="ORF">DUI87_14586</name>
</gene>
<dbReference type="EMBL" id="QRBI01000117">
    <property type="protein sequence ID" value="RMC08344.1"/>
    <property type="molecule type" value="Genomic_DNA"/>
</dbReference>
<dbReference type="AlphaFoldDB" id="A0A3M0KAM2"/>
<keyword evidence="3" id="KW-1185">Reference proteome</keyword>
<name>A0A3M0KAM2_HIRRU</name>
<evidence type="ECO:0000313" key="3">
    <source>
        <dbReference type="Proteomes" id="UP000269221"/>
    </source>
</evidence>
<feature type="compositionally biased region" description="Basic and acidic residues" evidence="1">
    <location>
        <begin position="82"/>
        <end position="159"/>
    </location>
</feature>
<proteinExistence type="predicted"/>
<protein>
    <submittedName>
        <fullName evidence="2">Uncharacterized protein</fullName>
    </submittedName>
</protein>
<comment type="caution">
    <text evidence="2">The sequence shown here is derived from an EMBL/GenBank/DDBJ whole genome shotgun (WGS) entry which is preliminary data.</text>
</comment>
<accession>A0A3M0KAM2</accession>
<organism evidence="2 3">
    <name type="scientific">Hirundo rustica rustica</name>
    <dbReference type="NCBI Taxonomy" id="333673"/>
    <lineage>
        <taxon>Eukaryota</taxon>
        <taxon>Metazoa</taxon>
        <taxon>Chordata</taxon>
        <taxon>Craniata</taxon>
        <taxon>Vertebrata</taxon>
        <taxon>Euteleostomi</taxon>
        <taxon>Archelosauria</taxon>
        <taxon>Archosauria</taxon>
        <taxon>Dinosauria</taxon>
        <taxon>Saurischia</taxon>
        <taxon>Theropoda</taxon>
        <taxon>Coelurosauria</taxon>
        <taxon>Aves</taxon>
        <taxon>Neognathae</taxon>
        <taxon>Neoaves</taxon>
        <taxon>Telluraves</taxon>
        <taxon>Australaves</taxon>
        <taxon>Passeriformes</taxon>
        <taxon>Sylvioidea</taxon>
        <taxon>Hirundinidae</taxon>
        <taxon>Hirundo</taxon>
    </lineage>
</organism>
<feature type="region of interest" description="Disordered" evidence="1">
    <location>
        <begin position="82"/>
        <end position="166"/>
    </location>
</feature>
<reference evidence="2 3" key="1">
    <citation type="submission" date="2018-07" db="EMBL/GenBank/DDBJ databases">
        <title>A high quality draft genome assembly of the barn swallow (H. rustica rustica).</title>
        <authorList>
            <person name="Formenti G."/>
            <person name="Chiara M."/>
            <person name="Poveda L."/>
            <person name="Francoijs K.-J."/>
            <person name="Bonisoli-Alquati A."/>
            <person name="Canova L."/>
            <person name="Gianfranceschi L."/>
            <person name="Horner D.S."/>
            <person name="Saino N."/>
        </authorList>
    </citation>
    <scope>NUCLEOTIDE SEQUENCE [LARGE SCALE GENOMIC DNA]</scope>
    <source>
        <strain evidence="2">Chelidonia</strain>
        <tissue evidence="2">Blood</tissue>
    </source>
</reference>
<dbReference type="Proteomes" id="UP000269221">
    <property type="component" value="Unassembled WGS sequence"/>
</dbReference>
<evidence type="ECO:0000256" key="1">
    <source>
        <dbReference type="SAM" id="MobiDB-lite"/>
    </source>
</evidence>
<evidence type="ECO:0000313" key="2">
    <source>
        <dbReference type="EMBL" id="RMC08344.1"/>
    </source>
</evidence>